<feature type="binding site" evidence="5">
    <location>
        <position position="41"/>
    </location>
    <ligand>
        <name>dimethylallyl diphosphate</name>
        <dbReference type="ChEBI" id="CHEBI:57623"/>
    </ligand>
</feature>
<name>A0A7C4U712_UNCW3</name>
<dbReference type="UniPathway" id="UPA00056">
    <property type="reaction ID" value="UER00097"/>
</dbReference>
<evidence type="ECO:0000256" key="5">
    <source>
        <dbReference type="HAMAP-Rule" id="MF_00191"/>
    </source>
</evidence>
<feature type="binding site" evidence="5">
    <location>
        <position position="12"/>
    </location>
    <ligand>
        <name>[4Fe-4S] cluster</name>
        <dbReference type="ChEBI" id="CHEBI:49883"/>
    </ligand>
</feature>
<keyword evidence="2 5" id="KW-0479">Metal-binding</keyword>
<accession>A0A7C4U712</accession>
<feature type="binding site" evidence="5">
    <location>
        <position position="259"/>
    </location>
    <ligand>
        <name>isopentenyl diphosphate</name>
        <dbReference type="ChEBI" id="CHEBI:128769"/>
    </ligand>
</feature>
<dbReference type="Gene3D" id="3.40.50.11270">
    <property type="match status" value="1"/>
</dbReference>
<comment type="catalytic activity">
    <reaction evidence="5">
        <text>isopentenyl diphosphate + 2 oxidized [2Fe-2S]-[ferredoxin] + H2O = (2E)-4-hydroxy-3-methylbut-2-enyl diphosphate + 2 reduced [2Fe-2S]-[ferredoxin] + 2 H(+)</text>
        <dbReference type="Rhea" id="RHEA:24488"/>
        <dbReference type="Rhea" id="RHEA-COMP:10000"/>
        <dbReference type="Rhea" id="RHEA-COMP:10001"/>
        <dbReference type="ChEBI" id="CHEBI:15377"/>
        <dbReference type="ChEBI" id="CHEBI:15378"/>
        <dbReference type="ChEBI" id="CHEBI:33737"/>
        <dbReference type="ChEBI" id="CHEBI:33738"/>
        <dbReference type="ChEBI" id="CHEBI:128753"/>
        <dbReference type="ChEBI" id="CHEBI:128769"/>
        <dbReference type="EC" id="1.17.7.4"/>
    </reaction>
</comment>
<comment type="cofactor">
    <cofactor evidence="5">
        <name>[4Fe-4S] cluster</name>
        <dbReference type="ChEBI" id="CHEBI:49883"/>
    </cofactor>
    <text evidence="5">Binds 1 [4Fe-4S] cluster per subunit.</text>
</comment>
<dbReference type="PANTHER" id="PTHR30426:SF0">
    <property type="entry name" value="4-HYDROXY-3-METHYLBUT-2-ENYL DIPHOSPHATE REDUCTASE"/>
    <property type="match status" value="1"/>
</dbReference>
<feature type="active site" description="Proton donor" evidence="5">
    <location>
        <position position="126"/>
    </location>
</feature>
<feature type="binding site" evidence="5">
    <location>
        <position position="74"/>
    </location>
    <ligand>
        <name>isopentenyl diphosphate</name>
        <dbReference type="ChEBI" id="CHEBI:128769"/>
    </ligand>
</feature>
<feature type="binding site" evidence="5">
    <location>
        <position position="187"/>
    </location>
    <ligand>
        <name>[4Fe-4S] cluster</name>
        <dbReference type="ChEBI" id="CHEBI:49883"/>
    </ligand>
</feature>
<feature type="binding site" evidence="5">
    <location>
        <position position="74"/>
    </location>
    <ligand>
        <name>(2E)-4-hydroxy-3-methylbut-2-enyl diphosphate</name>
        <dbReference type="ChEBI" id="CHEBI:128753"/>
    </ligand>
</feature>
<proteinExistence type="inferred from homology"/>
<comment type="function">
    <text evidence="5">Catalyzes the conversion of 1-hydroxy-2-methyl-2-(E)-butenyl 4-diphosphate (HMBPP) into a mixture of isopentenyl diphosphate (IPP) and dimethylallyl diphosphate (DMAPP). Acts in the terminal step of the DOXP/MEP pathway for isoprenoid precursor biosynthesis.</text>
</comment>
<dbReference type="EMBL" id="DTHG01000045">
    <property type="protein sequence ID" value="HGW91637.1"/>
    <property type="molecule type" value="Genomic_DNA"/>
</dbReference>
<dbReference type="NCBIfam" id="NF002187">
    <property type="entry name" value="PRK01045.1-1"/>
    <property type="match status" value="1"/>
</dbReference>
<keyword evidence="5" id="KW-0414">Isoprene biosynthesis</keyword>
<feature type="binding site" evidence="5">
    <location>
        <position position="41"/>
    </location>
    <ligand>
        <name>(2E)-4-hydroxy-3-methylbut-2-enyl diphosphate</name>
        <dbReference type="ChEBI" id="CHEBI:128753"/>
    </ligand>
</feature>
<feature type="binding site" evidence="5">
    <location>
        <position position="124"/>
    </location>
    <ligand>
        <name>(2E)-4-hydroxy-3-methylbut-2-enyl diphosphate</name>
        <dbReference type="ChEBI" id="CHEBI:128753"/>
    </ligand>
</feature>
<dbReference type="UniPathway" id="UPA00059">
    <property type="reaction ID" value="UER00105"/>
</dbReference>
<keyword evidence="3 5" id="KW-0408">Iron</keyword>
<dbReference type="CDD" id="cd13944">
    <property type="entry name" value="lytB_ispH"/>
    <property type="match status" value="1"/>
</dbReference>
<comment type="pathway">
    <text evidence="5">Isoprenoid biosynthesis; isopentenyl diphosphate biosynthesis via DXP pathway; isopentenyl diphosphate from 1-deoxy-D-xylulose 5-phosphate: step 6/6.</text>
</comment>
<dbReference type="GO" id="GO:0051745">
    <property type="term" value="F:4-hydroxy-3-methylbut-2-enyl diphosphate reductase activity"/>
    <property type="evidence" value="ECO:0007669"/>
    <property type="project" value="UniProtKB-UniRule"/>
</dbReference>
<feature type="binding site" evidence="5">
    <location>
        <position position="124"/>
    </location>
    <ligand>
        <name>dimethylallyl diphosphate</name>
        <dbReference type="ChEBI" id="CHEBI:57623"/>
    </ligand>
</feature>
<keyword evidence="1 5" id="KW-0004">4Fe-4S</keyword>
<evidence type="ECO:0000256" key="4">
    <source>
        <dbReference type="ARBA" id="ARBA00023014"/>
    </source>
</evidence>
<feature type="binding site" evidence="5">
    <location>
        <position position="41"/>
    </location>
    <ligand>
        <name>isopentenyl diphosphate</name>
        <dbReference type="ChEBI" id="CHEBI:128769"/>
    </ligand>
</feature>
<feature type="binding site" evidence="5">
    <location>
        <position position="217"/>
    </location>
    <ligand>
        <name>(2E)-4-hydroxy-3-methylbut-2-enyl diphosphate</name>
        <dbReference type="ChEBI" id="CHEBI:128753"/>
    </ligand>
</feature>
<protein>
    <recommendedName>
        <fullName evidence="5">4-hydroxy-3-methylbut-2-enyl diphosphate reductase</fullName>
        <shortName evidence="5">HMBPP reductase</shortName>
        <ecNumber evidence="5">1.17.7.4</ecNumber>
    </recommendedName>
</protein>
<comment type="caution">
    <text evidence="6">The sequence shown here is derived from an EMBL/GenBank/DDBJ whole genome shotgun (WGS) entry which is preliminary data.</text>
</comment>
<dbReference type="NCBIfam" id="TIGR00216">
    <property type="entry name" value="ispH_lytB"/>
    <property type="match status" value="1"/>
</dbReference>
<feature type="binding site" evidence="5">
    <location>
        <position position="215"/>
    </location>
    <ligand>
        <name>dimethylallyl diphosphate</name>
        <dbReference type="ChEBI" id="CHEBI:57623"/>
    </ligand>
</feature>
<gene>
    <name evidence="5 6" type="primary">ispH</name>
    <name evidence="6" type="ORF">ENV67_03745</name>
</gene>
<keyword evidence="5 6" id="KW-0560">Oxidoreductase</keyword>
<keyword evidence="4 5" id="KW-0411">Iron-sulfur</keyword>
<feature type="binding site" evidence="5">
    <location>
        <position position="217"/>
    </location>
    <ligand>
        <name>isopentenyl diphosphate</name>
        <dbReference type="ChEBI" id="CHEBI:128769"/>
    </ligand>
</feature>
<dbReference type="GO" id="GO:0051539">
    <property type="term" value="F:4 iron, 4 sulfur cluster binding"/>
    <property type="evidence" value="ECO:0007669"/>
    <property type="project" value="UniProtKB-UniRule"/>
</dbReference>
<feature type="binding site" evidence="5">
    <location>
        <position position="159"/>
    </location>
    <ligand>
        <name>(2E)-4-hydroxy-3-methylbut-2-enyl diphosphate</name>
        <dbReference type="ChEBI" id="CHEBI:128753"/>
    </ligand>
</feature>
<evidence type="ECO:0000256" key="2">
    <source>
        <dbReference type="ARBA" id="ARBA00022723"/>
    </source>
</evidence>
<feature type="binding site" evidence="5">
    <location>
        <position position="259"/>
    </location>
    <ligand>
        <name>(2E)-4-hydroxy-3-methylbut-2-enyl diphosphate</name>
        <dbReference type="ChEBI" id="CHEBI:128753"/>
    </ligand>
</feature>
<dbReference type="EC" id="1.17.7.4" evidence="5"/>
<dbReference type="Gene3D" id="3.40.1010.20">
    <property type="entry name" value="4-hydroxy-3-methylbut-2-enyl diphosphate reductase, catalytic domain"/>
    <property type="match status" value="2"/>
</dbReference>
<feature type="binding site" evidence="5">
    <location>
        <position position="74"/>
    </location>
    <ligand>
        <name>dimethylallyl diphosphate</name>
        <dbReference type="ChEBI" id="CHEBI:57623"/>
    </ligand>
</feature>
<feature type="binding site" evidence="5">
    <location>
        <position position="217"/>
    </location>
    <ligand>
        <name>dimethylallyl diphosphate</name>
        <dbReference type="ChEBI" id="CHEBI:57623"/>
    </ligand>
</feature>
<dbReference type="GO" id="GO:0050992">
    <property type="term" value="P:dimethylallyl diphosphate biosynthetic process"/>
    <property type="evidence" value="ECO:0007669"/>
    <property type="project" value="UniProtKB-UniRule"/>
</dbReference>
<evidence type="ECO:0000256" key="3">
    <source>
        <dbReference type="ARBA" id="ARBA00023004"/>
    </source>
</evidence>
<dbReference type="HAMAP" id="MF_00191">
    <property type="entry name" value="IspH"/>
    <property type="match status" value="1"/>
</dbReference>
<feature type="binding site" evidence="5">
    <location>
        <position position="124"/>
    </location>
    <ligand>
        <name>isopentenyl diphosphate</name>
        <dbReference type="ChEBI" id="CHEBI:128769"/>
    </ligand>
</feature>
<dbReference type="GO" id="GO:0019288">
    <property type="term" value="P:isopentenyl diphosphate biosynthetic process, methylerythritol 4-phosphate pathway"/>
    <property type="evidence" value="ECO:0007669"/>
    <property type="project" value="UniProtKB-UniRule"/>
</dbReference>
<dbReference type="GO" id="GO:0016114">
    <property type="term" value="P:terpenoid biosynthetic process"/>
    <property type="evidence" value="ECO:0007669"/>
    <property type="project" value="UniProtKB-UniRule"/>
</dbReference>
<comment type="catalytic activity">
    <reaction evidence="5">
        <text>dimethylallyl diphosphate + 2 oxidized [2Fe-2S]-[ferredoxin] + H2O = (2E)-4-hydroxy-3-methylbut-2-enyl diphosphate + 2 reduced [2Fe-2S]-[ferredoxin] + 2 H(+)</text>
        <dbReference type="Rhea" id="RHEA:24825"/>
        <dbReference type="Rhea" id="RHEA-COMP:10000"/>
        <dbReference type="Rhea" id="RHEA-COMP:10001"/>
        <dbReference type="ChEBI" id="CHEBI:15377"/>
        <dbReference type="ChEBI" id="CHEBI:15378"/>
        <dbReference type="ChEBI" id="CHEBI:33737"/>
        <dbReference type="ChEBI" id="CHEBI:33738"/>
        <dbReference type="ChEBI" id="CHEBI:57623"/>
        <dbReference type="ChEBI" id="CHEBI:128753"/>
        <dbReference type="EC" id="1.17.7.4"/>
    </reaction>
</comment>
<feature type="binding site" evidence="5">
    <location>
        <position position="259"/>
    </location>
    <ligand>
        <name>dimethylallyl diphosphate</name>
        <dbReference type="ChEBI" id="CHEBI:57623"/>
    </ligand>
</feature>
<organism evidence="6">
    <name type="scientific">candidate division WOR-3 bacterium</name>
    <dbReference type="NCBI Taxonomy" id="2052148"/>
    <lineage>
        <taxon>Bacteria</taxon>
        <taxon>Bacteria division WOR-3</taxon>
    </lineage>
</organism>
<evidence type="ECO:0000313" key="6">
    <source>
        <dbReference type="EMBL" id="HGW91637.1"/>
    </source>
</evidence>
<comment type="pathway">
    <text evidence="5">Isoprenoid biosynthesis; dimethylallyl diphosphate biosynthesis; dimethylallyl diphosphate from (2E)-4-hydroxy-3-methylbutenyl diphosphate: step 1/1.</text>
</comment>
<evidence type="ECO:0000256" key="1">
    <source>
        <dbReference type="ARBA" id="ARBA00022485"/>
    </source>
</evidence>
<dbReference type="Pfam" id="PF02401">
    <property type="entry name" value="LYTB"/>
    <property type="match status" value="1"/>
</dbReference>
<dbReference type="PANTHER" id="PTHR30426">
    <property type="entry name" value="4-HYDROXY-3-METHYLBUT-2-ENYL DIPHOSPHATE REDUCTASE"/>
    <property type="match status" value="1"/>
</dbReference>
<feature type="binding site" evidence="5">
    <location>
        <position position="96"/>
    </location>
    <ligand>
        <name>[4Fe-4S] cluster</name>
        <dbReference type="ChEBI" id="CHEBI:49883"/>
    </ligand>
</feature>
<comment type="similarity">
    <text evidence="5">Belongs to the IspH family.</text>
</comment>
<feature type="binding site" evidence="5">
    <location>
        <position position="215"/>
    </location>
    <ligand>
        <name>isopentenyl diphosphate</name>
        <dbReference type="ChEBI" id="CHEBI:128769"/>
    </ligand>
</feature>
<sequence>MEIKIANNAGFCFGVMRALEKIEELKKNLRFPIYTFGPIIHNPQVVEKLRSEGVIPVEELQNIKEKGYLVIRSHGVDKEVIKKAERLHFKVVDATCPYVKRVQEIALRLVREGYKVIVLGDENHPEVQGILQFTEGKAEIFKEGMELGTIGKIGIVAQTTQSMDNLLKAVTYLLPLSAELRVFNTICNATTLRQTSARQLAKEVDVMIVVGGKNSANTTRLALISKELCPNVYHIETEDEIKPEWFTGVKKVGITAGASTPDWIIQNVYKKIKEIGEVIDEKREFSN</sequence>
<dbReference type="AlphaFoldDB" id="A0A7C4U712"/>
<comment type="caution">
    <text evidence="5">Lacks conserved residue(s) required for the propagation of feature annotation.</text>
</comment>
<reference evidence="6" key="1">
    <citation type="journal article" date="2020" name="mSystems">
        <title>Genome- and Community-Level Interaction Insights into Carbon Utilization and Element Cycling Functions of Hydrothermarchaeota in Hydrothermal Sediment.</title>
        <authorList>
            <person name="Zhou Z."/>
            <person name="Liu Y."/>
            <person name="Xu W."/>
            <person name="Pan J."/>
            <person name="Luo Z.H."/>
            <person name="Li M."/>
        </authorList>
    </citation>
    <scope>NUCLEOTIDE SEQUENCE [LARGE SCALE GENOMIC DNA]</scope>
    <source>
        <strain evidence="6">SpSt-780</strain>
    </source>
</reference>
<feature type="binding site" evidence="5">
    <location>
        <position position="215"/>
    </location>
    <ligand>
        <name>(2E)-4-hydroxy-3-methylbut-2-enyl diphosphate</name>
        <dbReference type="ChEBI" id="CHEBI:128753"/>
    </ligand>
</feature>
<dbReference type="InterPro" id="IPR003451">
    <property type="entry name" value="LytB/IspH"/>
</dbReference>
<dbReference type="GO" id="GO:0046872">
    <property type="term" value="F:metal ion binding"/>
    <property type="evidence" value="ECO:0007669"/>
    <property type="project" value="UniProtKB-KW"/>
</dbReference>